<feature type="compositionally biased region" description="Low complexity" evidence="1">
    <location>
        <begin position="797"/>
        <end position="813"/>
    </location>
</feature>
<sequence length="1640" mass="187742">MEDNAKVFSSNITRVGSNHKNNLYDLLNIVPATPLKIKEKTNLTCDFAPKTGKYYIPKKKSRLKVKTVRDIRKSFEQDIYNYLTTDLEAQQNVLFKKIRRGSSRDDNTKKLATKILRGETPISRATWQMLVNLNPEQQKYPCQFVLWNGKLIQVNGSYGGVKKKICNYDLASKPQCLPSQNNMKQGLKQHEKNKNKRLLRNSLAVTFKPGPLCKKQLLDNSHQKYHVGKIELINLPKPGLDVQPKYGTAFDSSVTQFLSNFHEEDGTISQKWAELSVSVLGTIVKSKAVQLNKDYVTFELAYKYNQNRLLMRRDVDHCSNTPEQIDTSTLFTNPPSVDIDEEQYVKPEIKEIVNKILAAVEINLIQDNVFTQEQELITFPCEDLNSVNTQTHAKDKAKRRFGELDRLDVTVITLPETEEGSVMRNCSKMHCSLGCICESLERTNNLEEHCGRVECMFDCKCDFLKYKNDTSYIGCDNEFPGLLSIDNQTNYNLAKEEQKFHQTVIVSGEKRILLKGEKRNWKTSKKYADFYSNMSLKHGNQKTQHLSIVALKLNCENIEPWCMVHKLYKCFCKGKFTDTCASVSHETGDKEPKDNIIDVDCLENSKETNDINDIEDCERRERSVKKSKTTVNSSVKLTKVYTSTNMDKTTNSNKIIENLTYSAPEEEIQHNRNLINDAGPVLQDSSVSEIIDTNAETGMLTRRSIRKLKKHNELYSDNKLEIISGSDDSDYLDLWDCKSMSSSRTSAYEGRKYSNGYYKNTNDKISNMEKNDKRLRERLYFLYNKCCVENNTPHKIITPSTTISPPKTISPPTTITPPRNPKPDPNHLLKFLFDSHNGNDQKPPSKRRRLDNNTSLVTWLETHYKLFRQQKDNGLFKSSLEPPKHGKVALYTWNFISKRYRERKNLFLVSRKPPFRIFMAVTKANPFFENCVDINHIRFAEIQQYPETVRNLLSSNDTDSKDNFCILRGLSFCWELIGSVSKVVDSSGHPGQSGTPGIYMDMETLSVFNQNNPVANKSGIDNTEQKDTSTLEVFDQGDSDTNNLFFENTEHTETLKVYDHDVEIRDSLLEKRKQYNTTETSLLESMEQKDIQICTEKEVESNAGCSDDAGSSKWFVMTIENDFSEIRFFRKGFFVKYGSIINAISVARLSGKTVRLSSKKCIEQPEAPQFGIYAIPNDNEYCVFVGPYEMEDTLGIETIKTILEVRRLKRTRGFWITTNKVDNLKVVENPLSFVPLTNNRINSALIPLETNFSVNDGINNDQQEKFETQETIHINKTEESKECSPSKIGQIKIVKPIKIRKTNGFYHLASDGVLKKISLQYPQNATKTMPVILKPCINMEDNHAKSLLKPVTNSNLNPPPETSQEAFAESSSSAASQIKISAVFSTQINDQTAKSTSHERGMFILKPEEINRKLVQNKMTEMISTSQNEYNINDETITLSSSQSDLENVNTEEHHSVDSEWSSPNDDIYVISDDENNCKTSDTTVNCNIWSDVWIECTNIPKLGWIAGIRNLDNLISFKIPGCEYSEFYPEEEAFTNINLELRKRINNFDKIEIQWKVHESMDQLRGQEIDPDQLDPDYILTPEGLIHSSEIKKNNRNNLKTYSKKQLKGRGTRSLCEIGKVGDEKDKSEIVNEEQEVVK</sequence>
<proteinExistence type="predicted"/>
<dbReference type="EMBL" id="JARGEI010000010">
    <property type="protein sequence ID" value="KAJ8725037.1"/>
    <property type="molecule type" value="Genomic_DNA"/>
</dbReference>
<reference evidence="3" key="1">
    <citation type="submission" date="2023-03" db="EMBL/GenBank/DDBJ databases">
        <title>Chromosome-level genomes of two armyworms, Mythimna separata and Mythimna loreyi, provide insights into the biosynthesis and reception of sex pheromones.</title>
        <authorList>
            <person name="Zhao H."/>
        </authorList>
    </citation>
    <scope>NUCLEOTIDE SEQUENCE</scope>
    <source>
        <strain evidence="3">BeijingLab</strain>
        <tissue evidence="3">Pupa</tissue>
    </source>
</reference>
<feature type="domain" description="MGA conserved" evidence="2">
    <location>
        <begin position="421"/>
        <end position="463"/>
    </location>
</feature>
<gene>
    <name evidence="3" type="ORF">PYW07_015995</name>
</gene>
<evidence type="ECO:0000313" key="4">
    <source>
        <dbReference type="Proteomes" id="UP001231518"/>
    </source>
</evidence>
<comment type="caution">
    <text evidence="3">The sequence shown here is derived from an EMBL/GenBank/DDBJ whole genome shotgun (WGS) entry which is preliminary data.</text>
</comment>
<keyword evidence="4" id="KW-1185">Reference proteome</keyword>
<feature type="region of interest" description="Disordered" evidence="1">
    <location>
        <begin position="797"/>
        <end position="822"/>
    </location>
</feature>
<dbReference type="Pfam" id="PF16059">
    <property type="entry name" value="MGA_dom"/>
    <property type="match status" value="1"/>
</dbReference>
<dbReference type="Proteomes" id="UP001231518">
    <property type="component" value="Chromosome 7"/>
</dbReference>
<dbReference type="InterPro" id="IPR032060">
    <property type="entry name" value="MGA_dom"/>
</dbReference>
<organism evidence="3 4">
    <name type="scientific">Mythimna separata</name>
    <name type="common">Oriental armyworm</name>
    <name type="synonym">Pseudaletia separata</name>
    <dbReference type="NCBI Taxonomy" id="271217"/>
    <lineage>
        <taxon>Eukaryota</taxon>
        <taxon>Metazoa</taxon>
        <taxon>Ecdysozoa</taxon>
        <taxon>Arthropoda</taxon>
        <taxon>Hexapoda</taxon>
        <taxon>Insecta</taxon>
        <taxon>Pterygota</taxon>
        <taxon>Neoptera</taxon>
        <taxon>Endopterygota</taxon>
        <taxon>Lepidoptera</taxon>
        <taxon>Glossata</taxon>
        <taxon>Ditrysia</taxon>
        <taxon>Noctuoidea</taxon>
        <taxon>Noctuidae</taxon>
        <taxon>Noctuinae</taxon>
        <taxon>Hadenini</taxon>
        <taxon>Mythimna</taxon>
    </lineage>
</organism>
<evidence type="ECO:0000256" key="1">
    <source>
        <dbReference type="SAM" id="MobiDB-lite"/>
    </source>
</evidence>
<evidence type="ECO:0000313" key="3">
    <source>
        <dbReference type="EMBL" id="KAJ8725037.1"/>
    </source>
</evidence>
<evidence type="ECO:0000259" key="2">
    <source>
        <dbReference type="Pfam" id="PF16059"/>
    </source>
</evidence>
<name>A0AAD8DUW2_MYTSE</name>
<feature type="region of interest" description="Disordered" evidence="1">
    <location>
        <begin position="1349"/>
        <end position="1370"/>
    </location>
</feature>
<accession>A0AAD8DUW2</accession>
<protein>
    <recommendedName>
        <fullName evidence="2">MGA conserved domain-containing protein</fullName>
    </recommendedName>
</protein>